<evidence type="ECO:0000313" key="2">
    <source>
        <dbReference type="Proteomes" id="UP000638313"/>
    </source>
</evidence>
<keyword evidence="2" id="KW-1185">Reference proteome</keyword>
<comment type="caution">
    <text evidence="1">The sequence shown here is derived from an EMBL/GenBank/DDBJ whole genome shotgun (WGS) entry which is preliminary data.</text>
</comment>
<dbReference type="Proteomes" id="UP000638313">
    <property type="component" value="Unassembled WGS sequence"/>
</dbReference>
<organism evidence="1 2">
    <name type="scientific">Streptomyces mashuensis</name>
    <dbReference type="NCBI Taxonomy" id="33904"/>
    <lineage>
        <taxon>Bacteria</taxon>
        <taxon>Bacillati</taxon>
        <taxon>Actinomycetota</taxon>
        <taxon>Actinomycetes</taxon>
        <taxon>Kitasatosporales</taxon>
        <taxon>Streptomycetaceae</taxon>
        <taxon>Streptomyces</taxon>
    </lineage>
</organism>
<evidence type="ECO:0000313" key="1">
    <source>
        <dbReference type="EMBL" id="GHF33749.1"/>
    </source>
</evidence>
<gene>
    <name evidence="1" type="ORF">GCM10010218_13570</name>
</gene>
<sequence length="117" mass="12282">MSVLSLLHEHELLANPTFSQRVRMAFSRVAREVLAEDPQTPGHPLRVSLARTVLTPNDFTSPGLTPVIASDPVVSAAAAAGHIPGEPDSAQAAVTDEQILTAVRDAWNLTAGVAPTP</sequence>
<protein>
    <submittedName>
        <fullName evidence="1">Uncharacterized protein</fullName>
    </submittedName>
</protein>
<dbReference type="AlphaFoldDB" id="A0A919B166"/>
<reference evidence="1" key="1">
    <citation type="journal article" date="2014" name="Int. J. Syst. Evol. Microbiol.">
        <title>Complete genome sequence of Corynebacterium casei LMG S-19264T (=DSM 44701T), isolated from a smear-ripened cheese.</title>
        <authorList>
            <consortium name="US DOE Joint Genome Institute (JGI-PGF)"/>
            <person name="Walter F."/>
            <person name="Albersmeier A."/>
            <person name="Kalinowski J."/>
            <person name="Ruckert C."/>
        </authorList>
    </citation>
    <scope>NUCLEOTIDE SEQUENCE</scope>
    <source>
        <strain evidence="1">JCM 4059</strain>
    </source>
</reference>
<reference evidence="1" key="2">
    <citation type="submission" date="2020-09" db="EMBL/GenBank/DDBJ databases">
        <authorList>
            <person name="Sun Q."/>
            <person name="Ohkuma M."/>
        </authorList>
    </citation>
    <scope>NUCLEOTIDE SEQUENCE</scope>
    <source>
        <strain evidence="1">JCM 4059</strain>
    </source>
</reference>
<proteinExistence type="predicted"/>
<dbReference type="RefSeq" id="WP_190128500.1">
    <property type="nucleotide sequence ID" value="NZ_BNBD01000002.1"/>
</dbReference>
<dbReference type="EMBL" id="BNBD01000002">
    <property type="protein sequence ID" value="GHF33749.1"/>
    <property type="molecule type" value="Genomic_DNA"/>
</dbReference>
<accession>A0A919B166</accession>
<name>A0A919B166_9ACTN</name>